<protein>
    <submittedName>
        <fullName evidence="1">Sensory histidine kinase in two-component regulatory system with QseB</fullName>
        <ecNumber evidence="1">2.7.13.3</ecNumber>
    </submittedName>
</protein>
<keyword evidence="1" id="KW-0808">Transferase</keyword>
<dbReference type="AlphaFoldDB" id="A0A2X1RF41"/>
<dbReference type="EC" id="2.7.13.3" evidence="1"/>
<accession>A0A2X1RF41</accession>
<organism evidence="1 2">
    <name type="scientific">Haemophilus influenzae</name>
    <dbReference type="NCBI Taxonomy" id="727"/>
    <lineage>
        <taxon>Bacteria</taxon>
        <taxon>Pseudomonadati</taxon>
        <taxon>Pseudomonadota</taxon>
        <taxon>Gammaproteobacteria</taxon>
        <taxon>Pasteurellales</taxon>
        <taxon>Pasteurellaceae</taxon>
        <taxon>Haemophilus</taxon>
    </lineage>
</organism>
<proteinExistence type="predicted"/>
<dbReference type="EMBL" id="UASK01000002">
    <property type="protein sequence ID" value="SPX40576.1"/>
    <property type="molecule type" value="Genomic_DNA"/>
</dbReference>
<dbReference type="Proteomes" id="UP000249936">
    <property type="component" value="Unassembled WGS sequence"/>
</dbReference>
<name>A0A2X1RF41_HAEIF</name>
<evidence type="ECO:0000313" key="2">
    <source>
        <dbReference type="Proteomes" id="UP000249936"/>
    </source>
</evidence>
<reference evidence="1 2" key="1">
    <citation type="submission" date="2018-06" db="EMBL/GenBank/DDBJ databases">
        <authorList>
            <consortium name="Pathogen Informatics"/>
            <person name="Doyle S."/>
        </authorList>
    </citation>
    <scope>NUCLEOTIDE SEQUENCE [LARGE SCALE GENOMIC DNA]</scope>
    <source>
        <strain evidence="1 2">NCTC11872</strain>
    </source>
</reference>
<evidence type="ECO:0000313" key="1">
    <source>
        <dbReference type="EMBL" id="SPX40576.1"/>
    </source>
</evidence>
<gene>
    <name evidence="1" type="primary">qseC_3</name>
    <name evidence="1" type="ORF">NCTC11872_00149</name>
</gene>
<sequence length="53" mass="6395">MGEMEKILFFNNKMGFYNSHTYDDDDNWRIFWRMAANGELVIAVGQELDYREI</sequence>
<dbReference type="GO" id="GO:0004673">
    <property type="term" value="F:protein histidine kinase activity"/>
    <property type="evidence" value="ECO:0007669"/>
    <property type="project" value="UniProtKB-EC"/>
</dbReference>